<reference evidence="2 3" key="1">
    <citation type="submission" date="2021-01" db="EMBL/GenBank/DDBJ databases">
        <title>Belnapia mucosa sp. nov. and Belnapia arida sp. nov., isolated from the Tabernas Desert (Almeria, Spain).</title>
        <authorList>
            <person name="Molina-Menor E."/>
            <person name="Vidal-Verdu A."/>
            <person name="Calonge A."/>
            <person name="Satari L."/>
            <person name="Pereto J."/>
            <person name="Porcar M."/>
        </authorList>
    </citation>
    <scope>NUCLEOTIDE SEQUENCE [LARGE SCALE GENOMIC DNA]</scope>
    <source>
        <strain evidence="2 3">T18</strain>
    </source>
</reference>
<evidence type="ECO:0000313" key="2">
    <source>
        <dbReference type="EMBL" id="MBL6076744.1"/>
    </source>
</evidence>
<organism evidence="2 3">
    <name type="scientific">Belnapia arida</name>
    <dbReference type="NCBI Taxonomy" id="2804533"/>
    <lineage>
        <taxon>Bacteria</taxon>
        <taxon>Pseudomonadati</taxon>
        <taxon>Pseudomonadota</taxon>
        <taxon>Alphaproteobacteria</taxon>
        <taxon>Acetobacterales</taxon>
        <taxon>Roseomonadaceae</taxon>
        <taxon>Belnapia</taxon>
    </lineage>
</organism>
<evidence type="ECO:0000259" key="1">
    <source>
        <dbReference type="Pfam" id="PF09361"/>
    </source>
</evidence>
<comment type="caution">
    <text evidence="2">The sequence shown here is derived from an EMBL/GenBank/DDBJ whole genome shotgun (WGS) entry which is preliminary data.</text>
</comment>
<feature type="domain" description="Phasin" evidence="1">
    <location>
        <begin position="12"/>
        <end position="104"/>
    </location>
</feature>
<keyword evidence="3" id="KW-1185">Reference proteome</keyword>
<proteinExistence type="predicted"/>
<accession>A0ABS1TWB5</accession>
<gene>
    <name evidence="2" type="ORF">JMJ56_01920</name>
</gene>
<name>A0ABS1TWB5_9PROT</name>
<dbReference type="RefSeq" id="WP_202829914.1">
    <property type="nucleotide sequence ID" value="NZ_JAETWB010000001.1"/>
</dbReference>
<dbReference type="InterPro" id="IPR018968">
    <property type="entry name" value="Phasin"/>
</dbReference>
<dbReference type="Proteomes" id="UP000660885">
    <property type="component" value="Unassembled WGS sequence"/>
</dbReference>
<protein>
    <submittedName>
        <fullName evidence="2">Phasin family protein</fullName>
    </submittedName>
</protein>
<dbReference type="Pfam" id="PF09361">
    <property type="entry name" value="Phasin_2"/>
    <property type="match status" value="1"/>
</dbReference>
<dbReference type="EMBL" id="JAETWB010000001">
    <property type="protein sequence ID" value="MBL6076744.1"/>
    <property type="molecule type" value="Genomic_DNA"/>
</dbReference>
<evidence type="ECO:0000313" key="3">
    <source>
        <dbReference type="Proteomes" id="UP000660885"/>
    </source>
</evidence>
<sequence length="113" mass="12282">MQPLVPEPPDLLALQRHGIEMMAAANRLALGWLRTAAEQQAAVTRRTFEEMSAAARRVAAADAGSAQAEAMVAMLEQARRLGLETAEELAQLMQRVQGEALDLMDRALGAREE</sequence>